<name>A0A133VL29_9EURY</name>
<sequence>MGISEVIKKRRSVRSYKSDPIPEEDLRKILDAGRWAPSSGNTQPLEMVVIRKQKTKKKLVKAARGQSFIAQAPVVVVICANIPRTERKYGERGRNLYIIQDTAAATQNILLMAYELGYATCWIGSFIDKEVEKIIEAPEKIRPLALIPIGKPARIPKTPHKRNLDEIVHEEKLRSRR</sequence>
<evidence type="ECO:0000256" key="1">
    <source>
        <dbReference type="ARBA" id="ARBA00007118"/>
    </source>
</evidence>
<dbReference type="PANTHER" id="PTHR43673:SF10">
    <property type="entry name" value="NADH DEHYDROGENASE_NAD(P)H NITROREDUCTASE XCC3605-RELATED"/>
    <property type="match status" value="1"/>
</dbReference>
<keyword evidence="5" id="KW-1185">Reference proteome</keyword>
<dbReference type="InterPro" id="IPR029479">
    <property type="entry name" value="Nitroreductase"/>
</dbReference>
<dbReference type="GO" id="GO:0016491">
    <property type="term" value="F:oxidoreductase activity"/>
    <property type="evidence" value="ECO:0007669"/>
    <property type="project" value="UniProtKB-KW"/>
</dbReference>
<reference evidence="4 5" key="1">
    <citation type="journal article" date="2016" name="Sci. Rep.">
        <title>Metabolic traits of an uncultured archaeal lineage -MSBL1- from brine pools of the Red Sea.</title>
        <authorList>
            <person name="Mwirichia R."/>
            <person name="Alam I."/>
            <person name="Rashid M."/>
            <person name="Vinu M."/>
            <person name="Ba-Alawi W."/>
            <person name="Anthony Kamau A."/>
            <person name="Kamanda Ngugi D."/>
            <person name="Goker M."/>
            <person name="Klenk H.P."/>
            <person name="Bajic V."/>
            <person name="Stingl U."/>
        </authorList>
    </citation>
    <scope>NUCLEOTIDE SEQUENCE [LARGE SCALE GENOMIC DNA]</scope>
    <source>
        <strain evidence="4">SCGC-AAA382A20</strain>
    </source>
</reference>
<organism evidence="4 5">
    <name type="scientific">candidate division MSBL1 archaeon SCGC-AAA382A20</name>
    <dbReference type="NCBI Taxonomy" id="1698280"/>
    <lineage>
        <taxon>Archaea</taxon>
        <taxon>Methanobacteriati</taxon>
        <taxon>Methanobacteriota</taxon>
        <taxon>candidate division MSBL1</taxon>
    </lineage>
</organism>
<dbReference type="InterPro" id="IPR000415">
    <property type="entry name" value="Nitroreductase-like"/>
</dbReference>
<evidence type="ECO:0000256" key="2">
    <source>
        <dbReference type="ARBA" id="ARBA00023002"/>
    </source>
</evidence>
<accession>A0A133VL29</accession>
<comment type="caution">
    <text evidence="4">The sequence shown here is derived from an EMBL/GenBank/DDBJ whole genome shotgun (WGS) entry which is preliminary data.</text>
</comment>
<dbReference type="EMBL" id="LHYE01000015">
    <property type="protein sequence ID" value="KXB07135.1"/>
    <property type="molecule type" value="Genomic_DNA"/>
</dbReference>
<protein>
    <recommendedName>
        <fullName evidence="3">Nitroreductase domain-containing protein</fullName>
    </recommendedName>
</protein>
<dbReference type="AlphaFoldDB" id="A0A133VL29"/>
<evidence type="ECO:0000313" key="4">
    <source>
        <dbReference type="EMBL" id="KXB07135.1"/>
    </source>
</evidence>
<dbReference type="Gene3D" id="3.40.109.10">
    <property type="entry name" value="NADH Oxidase"/>
    <property type="match status" value="1"/>
</dbReference>
<keyword evidence="2" id="KW-0560">Oxidoreductase</keyword>
<evidence type="ECO:0000313" key="5">
    <source>
        <dbReference type="Proteomes" id="UP000070263"/>
    </source>
</evidence>
<proteinExistence type="inferred from homology"/>
<dbReference type="Pfam" id="PF00881">
    <property type="entry name" value="Nitroreductase"/>
    <property type="match status" value="1"/>
</dbReference>
<comment type="similarity">
    <text evidence="1">Belongs to the nitroreductase family.</text>
</comment>
<feature type="domain" description="Nitroreductase" evidence="3">
    <location>
        <begin position="7"/>
        <end position="66"/>
    </location>
</feature>
<evidence type="ECO:0000259" key="3">
    <source>
        <dbReference type="Pfam" id="PF00881"/>
    </source>
</evidence>
<gene>
    <name evidence="4" type="ORF">AKJ51_01935</name>
</gene>
<dbReference type="SUPFAM" id="SSF55469">
    <property type="entry name" value="FMN-dependent nitroreductase-like"/>
    <property type="match status" value="1"/>
</dbReference>
<dbReference type="Proteomes" id="UP000070263">
    <property type="component" value="Unassembled WGS sequence"/>
</dbReference>
<dbReference type="PANTHER" id="PTHR43673">
    <property type="entry name" value="NAD(P)H NITROREDUCTASE YDGI-RELATED"/>
    <property type="match status" value="1"/>
</dbReference>